<dbReference type="SUPFAM" id="SSF53623">
    <property type="entry name" value="MurD-like peptide ligases, catalytic domain"/>
    <property type="match status" value="1"/>
</dbReference>
<feature type="active site" evidence="2">
    <location>
        <position position="362"/>
    </location>
</feature>
<proteinExistence type="inferred from homology"/>
<evidence type="ECO:0000256" key="1">
    <source>
        <dbReference type="ARBA" id="ARBA00004752"/>
    </source>
</evidence>
<keyword evidence="2" id="KW-0573">Peptidoglycan synthesis</keyword>
<evidence type="ECO:0000259" key="3">
    <source>
        <dbReference type="Pfam" id="PF08245"/>
    </source>
</evidence>
<organism evidence="5 6">
    <name type="scientific">Tumebacillus flagellatus</name>
    <dbReference type="NCBI Taxonomy" id="1157490"/>
    <lineage>
        <taxon>Bacteria</taxon>
        <taxon>Bacillati</taxon>
        <taxon>Bacillota</taxon>
        <taxon>Bacilli</taxon>
        <taxon>Bacillales</taxon>
        <taxon>Alicyclobacillaceae</taxon>
        <taxon>Tumebacillus</taxon>
    </lineage>
</organism>
<keyword evidence="2" id="KW-0479">Metal-binding</keyword>
<dbReference type="GO" id="GO:0071555">
    <property type="term" value="P:cell wall organization"/>
    <property type="evidence" value="ECO:0007669"/>
    <property type="project" value="UniProtKB-KW"/>
</dbReference>
<keyword evidence="2" id="KW-0436">Ligase</keyword>
<dbReference type="Pfam" id="PF08245">
    <property type="entry name" value="Mur_ligase_M"/>
    <property type="match status" value="1"/>
</dbReference>
<keyword evidence="2" id="KW-0961">Cell wall biogenesis/degradation</keyword>
<dbReference type="PANTHER" id="PTHR23135:SF7">
    <property type="entry name" value="LIPID II ISOGLUTAMINYL SYNTHASE (GLUTAMINE-HYDROLYZING) SUBUNIT MURT"/>
    <property type="match status" value="1"/>
</dbReference>
<dbReference type="InterPro" id="IPR043703">
    <property type="entry name" value="Lipid_II_synth_MurT"/>
</dbReference>
<keyword evidence="6" id="KW-1185">Reference proteome</keyword>
<comment type="catalytic activity">
    <reaction evidence="2">
        <text>beta-D-GlcNAc-(1-&gt;4)-Mur2Ac(oyl-L-Ala-gamma-D-O-P-Glu-L-Lys-D-Ala-D-Ala)-di-trans,octa-cis-undecaprenyl diphosphate + NH4(+) = beta-D-GlcNAc-(1-&gt;4)-Mur2Ac(oyl-L-Ala-D-isoglutaminyl-L-Lys-D-Ala-D-Ala)-di-trans,octa-cis-undecaprenyl diphosphate + phosphate + H(+)</text>
        <dbReference type="Rhea" id="RHEA:57932"/>
        <dbReference type="ChEBI" id="CHEBI:15378"/>
        <dbReference type="ChEBI" id="CHEBI:28938"/>
        <dbReference type="ChEBI" id="CHEBI:43474"/>
        <dbReference type="ChEBI" id="CHEBI:62233"/>
        <dbReference type="ChEBI" id="CHEBI:143132"/>
    </reaction>
</comment>
<dbReference type="EMBL" id="JMIR01000024">
    <property type="protein sequence ID" value="KEO82272.1"/>
    <property type="molecule type" value="Genomic_DNA"/>
</dbReference>
<dbReference type="GO" id="GO:0008270">
    <property type="term" value="F:zinc ion binding"/>
    <property type="evidence" value="ECO:0007669"/>
    <property type="project" value="UniProtKB-UniRule"/>
</dbReference>
<keyword evidence="2" id="KW-0067">ATP-binding</keyword>
<sequence>MSSWRFRAAVLAARTIKRILTLTGRKGTTLPGKVALNICPDLLQSYGDLLGERIVFVTGTNGKTTTSNLLVHFLRQDGRDVISNSLGANLIAGIATTLIEGVEFDRARSQAAVLEVDEATIGNVIVPLRPKAVVVTNFFRDQMDRYGELDTVVEMVGNALKKTPENTTVILNADDPLVTSIAPKDKTVVYFGIESSQFDAQNHSEVRDGKFCRKCGGNLQYSLYHYGQLGFYNCPSCDFTRPEPGIAAERVRLHEEGIAFQVGKVTGFINSPAVYNVYNALAAITASTVFGVQDKVLVNEMSYMKTQLGRMERLMSGNGRELMLTLVKNPTGFNEVLKVVEHEKRPVELVIILNDRYADGTDVSWIWDTNIERLQEFADLRRIYCAGTRAEDFAIRLKYADLGEITEVVEGDIACVDTALHQLPPGHMLYILSTYTSLYAVRDHLLNQGGSEVAAQNRASVS</sequence>
<dbReference type="EC" id="6.3.5.13" evidence="2"/>
<reference evidence="5 6" key="1">
    <citation type="journal article" date="2013" name="Int. J. Syst. Evol. Microbiol.">
        <title>Tumebacillus flagellatus sp. nov., an alpha-amylase/pullulanase-producing bacterium isolated from cassava wastewater.</title>
        <authorList>
            <person name="Wang Q."/>
            <person name="Xie N."/>
            <person name="Qin Y."/>
            <person name="Shen N."/>
            <person name="Zhu J."/>
            <person name="Mi H."/>
            <person name="Huang R."/>
        </authorList>
    </citation>
    <scope>NUCLEOTIDE SEQUENCE [LARGE SCALE GENOMIC DNA]</scope>
    <source>
        <strain evidence="5 6">GST4</strain>
    </source>
</reference>
<dbReference type="GO" id="GO:0009252">
    <property type="term" value="P:peptidoglycan biosynthetic process"/>
    <property type="evidence" value="ECO:0007669"/>
    <property type="project" value="UniProtKB-UniRule"/>
</dbReference>
<feature type="domain" description="Lipid II isoglutaminyl synthase (glutamine-hydrolyzing) subunit MurT C-terminal" evidence="4">
    <location>
        <begin position="326"/>
        <end position="438"/>
    </location>
</feature>
<comment type="pathway">
    <text evidence="1 2">Cell wall biogenesis; peptidoglycan biosynthesis.</text>
</comment>
<comment type="catalytic activity">
    <reaction evidence="2">
        <text>beta-D-GlcNAc-(1-&gt;4)-Mur2Ac(oyl-L-Ala-gamma-D-Glu-L-Lys-D-Ala-D-Ala)-di-trans,octa-cis-undecaprenyl diphosphate + ATP = beta-D-GlcNAc-(1-&gt;4)-Mur2Ac(oyl-L-Ala-gamma-D-O-P-Glu-L-Lys-D-Ala-D-Ala)-di-trans,octa-cis-undecaprenyl diphosphate + ADP</text>
        <dbReference type="Rhea" id="RHEA:59488"/>
        <dbReference type="ChEBI" id="CHEBI:30616"/>
        <dbReference type="ChEBI" id="CHEBI:60033"/>
        <dbReference type="ChEBI" id="CHEBI:143132"/>
        <dbReference type="ChEBI" id="CHEBI:456216"/>
    </reaction>
</comment>
<dbReference type="AlphaFoldDB" id="A0A074M8F9"/>
<keyword evidence="2" id="KW-0862">Zinc</keyword>
<comment type="caution">
    <text evidence="5">The sequence shown here is derived from an EMBL/GenBank/DDBJ whole genome shotgun (WGS) entry which is preliminary data.</text>
</comment>
<dbReference type="PANTHER" id="PTHR23135">
    <property type="entry name" value="MUR LIGASE FAMILY MEMBER"/>
    <property type="match status" value="1"/>
</dbReference>
<comment type="similarity">
    <text evidence="2">Belongs to the MurCDEF family. MurT subfamily.</text>
</comment>
<name>A0A074M8F9_9BACL</name>
<gene>
    <name evidence="2" type="primary">murT</name>
    <name evidence="5" type="ORF">EL26_15930</name>
</gene>
<dbReference type="GO" id="GO:0005524">
    <property type="term" value="F:ATP binding"/>
    <property type="evidence" value="ECO:0007669"/>
    <property type="project" value="UniProtKB-UniRule"/>
</dbReference>
<dbReference type="GO" id="GO:0008360">
    <property type="term" value="P:regulation of cell shape"/>
    <property type="evidence" value="ECO:0007669"/>
    <property type="project" value="UniProtKB-KW"/>
</dbReference>
<dbReference type="eggNOG" id="COG0769">
    <property type="taxonomic scope" value="Bacteria"/>
</dbReference>
<dbReference type="RefSeq" id="WP_038090684.1">
    <property type="nucleotide sequence ID" value="NZ_JMIR01000024.1"/>
</dbReference>
<evidence type="ECO:0000313" key="6">
    <source>
        <dbReference type="Proteomes" id="UP000027931"/>
    </source>
</evidence>
<dbReference type="InterPro" id="IPR036565">
    <property type="entry name" value="Mur-like_cat_sf"/>
</dbReference>
<dbReference type="GO" id="GO:0140282">
    <property type="term" value="F:carbon-nitrogen ligase activity on lipid II"/>
    <property type="evidence" value="ECO:0007669"/>
    <property type="project" value="UniProtKB-UniRule"/>
</dbReference>
<dbReference type="HAMAP" id="MF_02214">
    <property type="entry name" value="Lipid_II_synth_MurT"/>
    <property type="match status" value="1"/>
</dbReference>
<dbReference type="GO" id="GO:0016881">
    <property type="term" value="F:acid-amino acid ligase activity"/>
    <property type="evidence" value="ECO:0007669"/>
    <property type="project" value="InterPro"/>
</dbReference>
<dbReference type="InterPro" id="IPR013221">
    <property type="entry name" value="Mur_ligase_cen"/>
</dbReference>
<feature type="domain" description="Mur ligase central" evidence="3">
    <location>
        <begin position="57"/>
        <end position="233"/>
    </location>
</feature>
<feature type="binding site" evidence="2">
    <location>
        <position position="215"/>
    </location>
    <ligand>
        <name>Zn(2+)</name>
        <dbReference type="ChEBI" id="CHEBI:29105"/>
    </ligand>
</feature>
<keyword evidence="2" id="KW-0133">Cell shape</keyword>
<evidence type="ECO:0000259" key="4">
    <source>
        <dbReference type="Pfam" id="PF08353"/>
    </source>
</evidence>
<comment type="function">
    <text evidence="2">The lipid II isoglutaminyl synthase complex catalyzes the formation of alpha-D-isoglutamine in the cell wall lipid II stem peptide. The MurT subunit catalyzes the ATP-dependent amidation of D-glutamate residue of lipid II, converting it to an isoglutamine residue.</text>
</comment>
<dbReference type="STRING" id="1157490.EL26_15930"/>
<comment type="catalytic activity">
    <reaction evidence="2">
        <text>beta-D-GlcNAc-(1-&gt;4)-Mur2Ac(oyl-L-Ala-gamma-D-Glu-L-Lys-D-Ala-D-Ala)-di-trans,octa-cis-undecaprenyl diphosphate + L-glutamine + ATP + H2O = beta-D-GlcNAc-(1-&gt;4)-Mur2Ac(oyl-L-Ala-D-isoglutaminyl-L-Lys-D-Ala-D-Ala)-di-trans,octa-cis-undecaprenyl diphosphate + L-glutamate + ADP + phosphate + H(+)</text>
        <dbReference type="Rhea" id="RHEA:57928"/>
        <dbReference type="ChEBI" id="CHEBI:15377"/>
        <dbReference type="ChEBI" id="CHEBI:15378"/>
        <dbReference type="ChEBI" id="CHEBI:29985"/>
        <dbReference type="ChEBI" id="CHEBI:30616"/>
        <dbReference type="ChEBI" id="CHEBI:43474"/>
        <dbReference type="ChEBI" id="CHEBI:58359"/>
        <dbReference type="ChEBI" id="CHEBI:60033"/>
        <dbReference type="ChEBI" id="CHEBI:62233"/>
        <dbReference type="ChEBI" id="CHEBI:456216"/>
        <dbReference type="EC" id="6.3.5.13"/>
    </reaction>
</comment>
<evidence type="ECO:0000313" key="5">
    <source>
        <dbReference type="EMBL" id="KEO82272.1"/>
    </source>
</evidence>
<evidence type="ECO:0000256" key="2">
    <source>
        <dbReference type="HAMAP-Rule" id="MF_02214"/>
    </source>
</evidence>
<accession>A0A074M8F9</accession>
<dbReference type="Pfam" id="PF08353">
    <property type="entry name" value="MurT_C"/>
    <property type="match status" value="1"/>
</dbReference>
<keyword evidence="2" id="KW-0547">Nucleotide-binding</keyword>
<dbReference type="Gene3D" id="3.40.1190.10">
    <property type="entry name" value="Mur-like, catalytic domain"/>
    <property type="match status" value="1"/>
</dbReference>
<feature type="binding site" evidence="2">
    <location>
        <position position="212"/>
    </location>
    <ligand>
        <name>Zn(2+)</name>
        <dbReference type="ChEBI" id="CHEBI:29105"/>
    </ligand>
</feature>
<dbReference type="OrthoDB" id="9803907at2"/>
<feature type="binding site" evidence="2">
    <location>
        <position position="234"/>
    </location>
    <ligand>
        <name>Zn(2+)</name>
        <dbReference type="ChEBI" id="CHEBI:29105"/>
    </ligand>
</feature>
<protein>
    <recommendedName>
        <fullName evidence="2">Lipid II isoglutaminyl synthase (glutamine-hydrolyzing) subunit MurT</fullName>
        <ecNumber evidence="2">6.3.5.13</ecNumber>
    </recommendedName>
</protein>
<comment type="subunit">
    <text evidence="2">Forms a heterodimer with GatD.</text>
</comment>
<feature type="binding site" evidence="2">
    <location>
        <position position="237"/>
    </location>
    <ligand>
        <name>Zn(2+)</name>
        <dbReference type="ChEBI" id="CHEBI:29105"/>
    </ligand>
</feature>
<dbReference type="InterPro" id="IPR013564">
    <property type="entry name" value="MurT_C"/>
</dbReference>
<dbReference type="Proteomes" id="UP000027931">
    <property type="component" value="Unassembled WGS sequence"/>
</dbReference>
<dbReference type="UniPathway" id="UPA00219"/>